<sequence length="198" mass="21733">MKLLQLFITLFYFVFSSSIQTNGLIFTSAQDHSYISATAQFSSSSSHFADRNPDPLFIPKSYISSAPSTAPNLSNSNDVNFKALEVQIATSNRDAHLAVKISENILKNPSTTIKIRKCLGQCIENFNTIIDDLTKATNDVHAKDIYMAKEDLSSIKDDISACQTCFQNMVGGQSPLKPYEDSISNTADSCLAILSQTK</sequence>
<dbReference type="Pfam" id="PF04043">
    <property type="entry name" value="PMEI"/>
    <property type="match status" value="1"/>
</dbReference>
<dbReference type="InterPro" id="IPR035513">
    <property type="entry name" value="Invertase/methylesterase_inhib"/>
</dbReference>
<comment type="caution">
    <text evidence="3">The sequence shown here is derived from an EMBL/GenBank/DDBJ whole genome shotgun (WGS) entry which is preliminary data.</text>
</comment>
<evidence type="ECO:0000313" key="3">
    <source>
        <dbReference type="EMBL" id="KAK1398765.1"/>
    </source>
</evidence>
<dbReference type="AlphaFoldDB" id="A0AAD8J6I6"/>
<gene>
    <name evidence="3" type="ORF">POM88_008628</name>
</gene>
<keyword evidence="1" id="KW-0732">Signal</keyword>
<keyword evidence="4" id="KW-1185">Reference proteome</keyword>
<dbReference type="GO" id="GO:0004857">
    <property type="term" value="F:enzyme inhibitor activity"/>
    <property type="evidence" value="ECO:0007669"/>
    <property type="project" value="InterPro"/>
</dbReference>
<dbReference type="Proteomes" id="UP001237642">
    <property type="component" value="Unassembled WGS sequence"/>
</dbReference>
<feature type="domain" description="Pectinesterase inhibitor" evidence="2">
    <location>
        <begin position="62"/>
        <end position="193"/>
    </location>
</feature>
<dbReference type="EMBL" id="JAUIZM010000002">
    <property type="protein sequence ID" value="KAK1398765.1"/>
    <property type="molecule type" value="Genomic_DNA"/>
</dbReference>
<accession>A0AAD8J6I6</accession>
<dbReference type="SUPFAM" id="SSF101148">
    <property type="entry name" value="Plant invertase/pectin methylesterase inhibitor"/>
    <property type="match status" value="1"/>
</dbReference>
<dbReference type="Gene3D" id="1.20.140.40">
    <property type="entry name" value="Invertase/pectin methylesterase inhibitor family protein"/>
    <property type="match status" value="1"/>
</dbReference>
<dbReference type="InterPro" id="IPR006501">
    <property type="entry name" value="Pectinesterase_inhib_dom"/>
</dbReference>
<protein>
    <submittedName>
        <fullName evidence="3">PMEI domain-containing protein</fullName>
    </submittedName>
</protein>
<organism evidence="3 4">
    <name type="scientific">Heracleum sosnowskyi</name>
    <dbReference type="NCBI Taxonomy" id="360622"/>
    <lineage>
        <taxon>Eukaryota</taxon>
        <taxon>Viridiplantae</taxon>
        <taxon>Streptophyta</taxon>
        <taxon>Embryophyta</taxon>
        <taxon>Tracheophyta</taxon>
        <taxon>Spermatophyta</taxon>
        <taxon>Magnoliopsida</taxon>
        <taxon>eudicotyledons</taxon>
        <taxon>Gunneridae</taxon>
        <taxon>Pentapetalae</taxon>
        <taxon>asterids</taxon>
        <taxon>campanulids</taxon>
        <taxon>Apiales</taxon>
        <taxon>Apiaceae</taxon>
        <taxon>Apioideae</taxon>
        <taxon>apioid superclade</taxon>
        <taxon>Tordylieae</taxon>
        <taxon>Tordyliinae</taxon>
        <taxon>Heracleum</taxon>
    </lineage>
</organism>
<evidence type="ECO:0000313" key="4">
    <source>
        <dbReference type="Proteomes" id="UP001237642"/>
    </source>
</evidence>
<reference evidence="3" key="1">
    <citation type="submission" date="2023-02" db="EMBL/GenBank/DDBJ databases">
        <title>Genome of toxic invasive species Heracleum sosnowskyi carries increased number of genes despite the absence of recent whole-genome duplications.</title>
        <authorList>
            <person name="Schelkunov M."/>
            <person name="Shtratnikova V."/>
            <person name="Makarenko M."/>
            <person name="Klepikova A."/>
            <person name="Omelchenko D."/>
            <person name="Novikova G."/>
            <person name="Obukhova E."/>
            <person name="Bogdanov V."/>
            <person name="Penin A."/>
            <person name="Logacheva M."/>
        </authorList>
    </citation>
    <scope>NUCLEOTIDE SEQUENCE</scope>
    <source>
        <strain evidence="3">Hsosn_3</strain>
        <tissue evidence="3">Leaf</tissue>
    </source>
</reference>
<name>A0AAD8J6I6_9APIA</name>
<feature type="signal peptide" evidence="1">
    <location>
        <begin position="1"/>
        <end position="18"/>
    </location>
</feature>
<proteinExistence type="predicted"/>
<evidence type="ECO:0000259" key="2">
    <source>
        <dbReference type="Pfam" id="PF04043"/>
    </source>
</evidence>
<reference evidence="3" key="2">
    <citation type="submission" date="2023-05" db="EMBL/GenBank/DDBJ databases">
        <authorList>
            <person name="Schelkunov M.I."/>
        </authorList>
    </citation>
    <scope>NUCLEOTIDE SEQUENCE</scope>
    <source>
        <strain evidence="3">Hsosn_3</strain>
        <tissue evidence="3">Leaf</tissue>
    </source>
</reference>
<dbReference type="NCBIfam" id="TIGR01614">
    <property type="entry name" value="PME_inhib"/>
    <property type="match status" value="1"/>
</dbReference>
<evidence type="ECO:0000256" key="1">
    <source>
        <dbReference type="SAM" id="SignalP"/>
    </source>
</evidence>
<feature type="chain" id="PRO_5042118909" evidence="1">
    <location>
        <begin position="19"/>
        <end position="198"/>
    </location>
</feature>